<sequence length="312" mass="34677">MIVRPHLNWLRMLFVVRGPILRSILPQLFITTALAALVTHLHGQLLWWKVPLNFVPFSLIGLTLAIFLGFRNSTAYARYWEARTLWGSLLVDTRALARQALTLVDGAPSEPRADATAGSARELAFTLAAFVHALRHQLRGTDPSADMARLLAPADAARVARARHKPPLLLLMAGEWLRDRRREGRLDPVLAPALERHLARLGEALGGCERIASTPIPFPYSVIIHRTVYFYCVLLPFGLIDAIEPMTPVIVAFIAYIFFALEALGAEIEQLFGTELNDLALDALSRGIENNLREAVGEPLLPEAEPQDYVLM</sequence>
<dbReference type="AlphaFoldDB" id="A0A7V8FSR0"/>
<keyword evidence="2" id="KW-0813">Transport</keyword>
<reference evidence="11" key="1">
    <citation type="journal article" date="2020" name="MBio">
        <title>Horizontal gene transfer to a defensive symbiont with a reduced genome amongst a multipartite beetle microbiome.</title>
        <authorList>
            <person name="Waterworth S.C."/>
            <person name="Florez L.V."/>
            <person name="Rees E.R."/>
            <person name="Hertweck C."/>
            <person name="Kaltenpoth M."/>
            <person name="Kwan J.C."/>
        </authorList>
    </citation>
    <scope>NUCLEOTIDE SEQUENCE [LARGE SCALE GENOMIC DNA]</scope>
</reference>
<name>A0A7V8FSR0_9BURK</name>
<evidence type="ECO:0000313" key="10">
    <source>
        <dbReference type="EMBL" id="KAF1024033.1"/>
    </source>
</evidence>
<evidence type="ECO:0000256" key="8">
    <source>
        <dbReference type="ARBA" id="ARBA00034708"/>
    </source>
</evidence>
<comment type="subcellular location">
    <subcellularLocation>
        <location evidence="1">Cell membrane</location>
        <topology evidence="1">Multi-pass membrane protein</topology>
    </subcellularLocation>
</comment>
<evidence type="ECO:0000256" key="6">
    <source>
        <dbReference type="ARBA" id="ARBA00023065"/>
    </source>
</evidence>
<organism evidence="10 11">
    <name type="scientific">Paracidovorax wautersii</name>
    <dbReference type="NCBI Taxonomy" id="1177982"/>
    <lineage>
        <taxon>Bacteria</taxon>
        <taxon>Pseudomonadati</taxon>
        <taxon>Pseudomonadota</taxon>
        <taxon>Betaproteobacteria</taxon>
        <taxon>Burkholderiales</taxon>
        <taxon>Comamonadaceae</taxon>
        <taxon>Paracidovorax</taxon>
    </lineage>
</organism>
<evidence type="ECO:0000256" key="3">
    <source>
        <dbReference type="ARBA" id="ARBA00022475"/>
    </source>
</evidence>
<evidence type="ECO:0000256" key="1">
    <source>
        <dbReference type="ARBA" id="ARBA00004651"/>
    </source>
</evidence>
<dbReference type="Proteomes" id="UP000461670">
    <property type="component" value="Unassembled WGS sequence"/>
</dbReference>
<dbReference type="PANTHER" id="PTHR33281:SF19">
    <property type="entry name" value="VOLTAGE-DEPENDENT ANION CHANNEL-FORMING PROTEIN YNEE"/>
    <property type="match status" value="1"/>
</dbReference>
<dbReference type="InterPro" id="IPR044669">
    <property type="entry name" value="YneE/VCCN1/2-like"/>
</dbReference>
<feature type="transmembrane region" description="Helical" evidence="9">
    <location>
        <begin position="20"/>
        <end position="38"/>
    </location>
</feature>
<comment type="caution">
    <text evidence="10">The sequence shown here is derived from an EMBL/GenBank/DDBJ whole genome shotgun (WGS) entry which is preliminary data.</text>
</comment>
<evidence type="ECO:0000256" key="9">
    <source>
        <dbReference type="SAM" id="Phobius"/>
    </source>
</evidence>
<keyword evidence="7 9" id="KW-0472">Membrane</keyword>
<keyword evidence="5 9" id="KW-1133">Transmembrane helix</keyword>
<dbReference type="Pfam" id="PF25539">
    <property type="entry name" value="Bestrophin_2"/>
    <property type="match status" value="1"/>
</dbReference>
<evidence type="ECO:0008006" key="12">
    <source>
        <dbReference type="Google" id="ProtNLM"/>
    </source>
</evidence>
<feature type="transmembrane region" description="Helical" evidence="9">
    <location>
        <begin position="50"/>
        <end position="70"/>
    </location>
</feature>
<evidence type="ECO:0000256" key="5">
    <source>
        <dbReference type="ARBA" id="ARBA00022989"/>
    </source>
</evidence>
<protein>
    <recommendedName>
        <fullName evidence="12">Bestrophin, RFP-TM, chloride channel</fullName>
    </recommendedName>
</protein>
<evidence type="ECO:0000256" key="2">
    <source>
        <dbReference type="ARBA" id="ARBA00022448"/>
    </source>
</evidence>
<keyword evidence="6" id="KW-0406">Ion transport</keyword>
<dbReference type="PANTHER" id="PTHR33281">
    <property type="entry name" value="UPF0187 PROTEIN YNEE"/>
    <property type="match status" value="1"/>
</dbReference>
<keyword evidence="4 9" id="KW-0812">Transmembrane</keyword>
<accession>A0A7V8FSR0</accession>
<gene>
    <name evidence="10" type="ORF">GAK30_00051</name>
</gene>
<dbReference type="EMBL" id="WNDQ01000001">
    <property type="protein sequence ID" value="KAF1024033.1"/>
    <property type="molecule type" value="Genomic_DNA"/>
</dbReference>
<comment type="similarity">
    <text evidence="8">Belongs to the anion channel-forming bestrophin (TC 1.A.46) family.</text>
</comment>
<keyword evidence="3" id="KW-1003">Cell membrane</keyword>
<evidence type="ECO:0000256" key="4">
    <source>
        <dbReference type="ARBA" id="ARBA00022692"/>
    </source>
</evidence>
<evidence type="ECO:0000313" key="11">
    <source>
        <dbReference type="Proteomes" id="UP000461670"/>
    </source>
</evidence>
<evidence type="ECO:0000256" key="7">
    <source>
        <dbReference type="ARBA" id="ARBA00023136"/>
    </source>
</evidence>
<proteinExistence type="inferred from homology"/>
<dbReference type="GO" id="GO:0005254">
    <property type="term" value="F:chloride channel activity"/>
    <property type="evidence" value="ECO:0007669"/>
    <property type="project" value="InterPro"/>
</dbReference>
<dbReference type="GO" id="GO:0005886">
    <property type="term" value="C:plasma membrane"/>
    <property type="evidence" value="ECO:0007669"/>
    <property type="project" value="UniProtKB-SubCell"/>
</dbReference>